<dbReference type="EMBL" id="FXUI01000004">
    <property type="protein sequence ID" value="SMP66370.1"/>
    <property type="molecule type" value="Genomic_DNA"/>
</dbReference>
<evidence type="ECO:0000313" key="3">
    <source>
        <dbReference type="Proteomes" id="UP001157910"/>
    </source>
</evidence>
<evidence type="ECO:0000256" key="1">
    <source>
        <dbReference type="SAM" id="MobiDB-lite"/>
    </source>
</evidence>
<protein>
    <submittedName>
        <fullName evidence="2">Uncharacterized protein</fullName>
    </submittedName>
</protein>
<feature type="region of interest" description="Disordered" evidence="1">
    <location>
        <begin position="73"/>
        <end position="109"/>
    </location>
</feature>
<keyword evidence="3" id="KW-1185">Reference proteome</keyword>
<name>A0ABY1QB96_9SPHN</name>
<reference evidence="2 3" key="1">
    <citation type="submission" date="2017-05" db="EMBL/GenBank/DDBJ databases">
        <authorList>
            <person name="Varghese N."/>
            <person name="Submissions S."/>
        </authorList>
    </citation>
    <scope>NUCLEOTIDE SEQUENCE [LARGE SCALE GENOMIC DNA]</scope>
    <source>
        <strain evidence="2 3">SM16</strain>
    </source>
</reference>
<dbReference type="RefSeq" id="WP_283405842.1">
    <property type="nucleotide sequence ID" value="NZ_FXUI01000004.1"/>
</dbReference>
<sequence length="109" mass="11858">MTEKSADRIDEATTRILDLEAELEASGTMTREAAALARARTLLHEWVDSVTAVVATPGVGRVVLIHENGAESRIASPELPFRSRSAAETKRRTDPAGQCRRMTSRKASP</sequence>
<proteinExistence type="predicted"/>
<comment type="caution">
    <text evidence="2">The sequence shown here is derived from an EMBL/GenBank/DDBJ whole genome shotgun (WGS) entry which is preliminary data.</text>
</comment>
<accession>A0ABY1QB96</accession>
<organism evidence="2 3">
    <name type="scientific">Novosphingobium panipatense</name>
    <dbReference type="NCBI Taxonomy" id="428991"/>
    <lineage>
        <taxon>Bacteria</taxon>
        <taxon>Pseudomonadati</taxon>
        <taxon>Pseudomonadota</taxon>
        <taxon>Alphaproteobacteria</taxon>
        <taxon>Sphingomonadales</taxon>
        <taxon>Sphingomonadaceae</taxon>
        <taxon>Novosphingobium</taxon>
    </lineage>
</organism>
<feature type="compositionally biased region" description="Basic and acidic residues" evidence="1">
    <location>
        <begin position="85"/>
        <end position="94"/>
    </location>
</feature>
<dbReference type="Proteomes" id="UP001157910">
    <property type="component" value="Unassembled WGS sequence"/>
</dbReference>
<gene>
    <name evidence="2" type="ORF">SAMN06296065_10432</name>
</gene>
<evidence type="ECO:0000313" key="2">
    <source>
        <dbReference type="EMBL" id="SMP66370.1"/>
    </source>
</evidence>